<dbReference type="Pfam" id="PF09278">
    <property type="entry name" value="MerR-DNA-bind"/>
    <property type="match status" value="1"/>
</dbReference>
<dbReference type="InterPro" id="IPR009061">
    <property type="entry name" value="DNA-bd_dom_put_sf"/>
</dbReference>
<dbReference type="Proteomes" id="UP001519887">
    <property type="component" value="Unassembled WGS sequence"/>
</dbReference>
<dbReference type="PROSITE" id="PS00552">
    <property type="entry name" value="HTH_MERR_1"/>
    <property type="match status" value="1"/>
</dbReference>
<dbReference type="SMART" id="SM00422">
    <property type="entry name" value="HTH_MERR"/>
    <property type="match status" value="1"/>
</dbReference>
<accession>A0ABS7BYH5</accession>
<dbReference type="PANTHER" id="PTHR30204">
    <property type="entry name" value="REDOX-CYCLING DRUG-SENSING TRANSCRIPTIONAL ACTIVATOR SOXR"/>
    <property type="match status" value="1"/>
</dbReference>
<dbReference type="EMBL" id="JAHZIK010000086">
    <property type="protein sequence ID" value="MBW7453541.1"/>
    <property type="molecule type" value="Genomic_DNA"/>
</dbReference>
<evidence type="ECO:0000313" key="5">
    <source>
        <dbReference type="EMBL" id="MBW7453541.1"/>
    </source>
</evidence>
<dbReference type="SUPFAM" id="SSF46955">
    <property type="entry name" value="Putative DNA-binding domain"/>
    <property type="match status" value="1"/>
</dbReference>
<evidence type="ECO:0000256" key="3">
    <source>
        <dbReference type="ARBA" id="ARBA00023163"/>
    </source>
</evidence>
<evidence type="ECO:0000313" key="6">
    <source>
        <dbReference type="Proteomes" id="UP001519887"/>
    </source>
</evidence>
<dbReference type="InterPro" id="IPR047057">
    <property type="entry name" value="MerR_fam"/>
</dbReference>
<proteinExistence type="predicted"/>
<dbReference type="Gene3D" id="1.10.1660.10">
    <property type="match status" value="1"/>
</dbReference>
<keyword evidence="1" id="KW-0805">Transcription regulation</keyword>
<organism evidence="5 6">
    <name type="scientific">Paenibacillus sepulcri</name>
    <dbReference type="NCBI Taxonomy" id="359917"/>
    <lineage>
        <taxon>Bacteria</taxon>
        <taxon>Bacillati</taxon>
        <taxon>Bacillota</taxon>
        <taxon>Bacilli</taxon>
        <taxon>Bacillales</taxon>
        <taxon>Paenibacillaceae</taxon>
        <taxon>Paenibacillus</taxon>
    </lineage>
</organism>
<evidence type="ECO:0000256" key="1">
    <source>
        <dbReference type="ARBA" id="ARBA00023015"/>
    </source>
</evidence>
<protein>
    <submittedName>
        <fullName evidence="5">MerR family transcriptional regulator</fullName>
    </submittedName>
</protein>
<dbReference type="CDD" id="cd01109">
    <property type="entry name" value="HTH_YyaN"/>
    <property type="match status" value="1"/>
</dbReference>
<reference evidence="5 6" key="1">
    <citation type="submission" date="2021-07" db="EMBL/GenBank/DDBJ databases">
        <title>Paenibacillus radiodurans sp. nov., isolated from the southeastern edge of Tengger Desert.</title>
        <authorList>
            <person name="Zhang G."/>
        </authorList>
    </citation>
    <scope>NUCLEOTIDE SEQUENCE [LARGE SCALE GENOMIC DNA]</scope>
    <source>
        <strain evidence="5 6">CCM 7311</strain>
    </source>
</reference>
<dbReference type="PROSITE" id="PS50937">
    <property type="entry name" value="HTH_MERR_2"/>
    <property type="match status" value="1"/>
</dbReference>
<dbReference type="InterPro" id="IPR015358">
    <property type="entry name" value="Tscrpt_reg_MerR_DNA-bd"/>
</dbReference>
<comment type="caution">
    <text evidence="5">The sequence shown here is derived from an EMBL/GenBank/DDBJ whole genome shotgun (WGS) entry which is preliminary data.</text>
</comment>
<dbReference type="RefSeq" id="WP_210037964.1">
    <property type="nucleotide sequence ID" value="NZ_JBHLVU010000022.1"/>
</dbReference>
<keyword evidence="2" id="KW-0238">DNA-binding</keyword>
<keyword evidence="3" id="KW-0804">Transcription</keyword>
<dbReference type="PRINTS" id="PR00040">
    <property type="entry name" value="HTHMERR"/>
</dbReference>
<dbReference type="PANTHER" id="PTHR30204:SF98">
    <property type="entry name" value="HTH-TYPE TRANSCRIPTIONAL REGULATOR ADHR"/>
    <property type="match status" value="1"/>
</dbReference>
<dbReference type="Pfam" id="PF00376">
    <property type="entry name" value="MerR"/>
    <property type="match status" value="1"/>
</dbReference>
<sequence length="126" mass="14953">MEETFAIAEFSKRTGLSQDTIRYYEKIGLLPAPMRRANGQREYVKIDLDRVLFITHLKRTDMSLKKILEYVTRSKEKDYEECYSILDEHKQHIESQLADMQTTLDILKYKLDNFQALKTGKRTEDL</sequence>
<dbReference type="InterPro" id="IPR000551">
    <property type="entry name" value="MerR-type_HTH_dom"/>
</dbReference>
<feature type="domain" description="HTH merR-type" evidence="4">
    <location>
        <begin position="4"/>
        <end position="73"/>
    </location>
</feature>
<gene>
    <name evidence="5" type="ORF">K0U00_05750</name>
</gene>
<evidence type="ECO:0000259" key="4">
    <source>
        <dbReference type="PROSITE" id="PS50937"/>
    </source>
</evidence>
<keyword evidence="6" id="KW-1185">Reference proteome</keyword>
<evidence type="ECO:0000256" key="2">
    <source>
        <dbReference type="ARBA" id="ARBA00023125"/>
    </source>
</evidence>
<name>A0ABS7BYH5_9BACL</name>